<sequence length="127" mass="14352">MRALATACHFRCHAARSDLPCTNSAIASLSLCVLPRAAPLPSRHILTLHRTRETPEHRPATIADKVPDGFVPFVNQKGWHRVVFSITSVSYNIWMELLHIAVLQTRFSLLWLVCILNFFGTLRLSMC</sequence>
<dbReference type="EMBL" id="OOIL02000484">
    <property type="protein sequence ID" value="VFQ65642.1"/>
    <property type="molecule type" value="Genomic_DNA"/>
</dbReference>
<evidence type="ECO:0000313" key="2">
    <source>
        <dbReference type="Proteomes" id="UP000595140"/>
    </source>
</evidence>
<reference evidence="1 2" key="1">
    <citation type="submission" date="2018-04" db="EMBL/GenBank/DDBJ databases">
        <authorList>
            <person name="Vogel A."/>
        </authorList>
    </citation>
    <scope>NUCLEOTIDE SEQUENCE [LARGE SCALE GENOMIC DNA]</scope>
</reference>
<dbReference type="Proteomes" id="UP000595140">
    <property type="component" value="Unassembled WGS sequence"/>
</dbReference>
<proteinExistence type="predicted"/>
<gene>
    <name evidence="1" type="ORF">CCAM_LOCUS7418</name>
</gene>
<dbReference type="AlphaFoldDB" id="A0A484KUC9"/>
<name>A0A484KUC9_9ASTE</name>
<organism evidence="1 2">
    <name type="scientific">Cuscuta campestris</name>
    <dbReference type="NCBI Taxonomy" id="132261"/>
    <lineage>
        <taxon>Eukaryota</taxon>
        <taxon>Viridiplantae</taxon>
        <taxon>Streptophyta</taxon>
        <taxon>Embryophyta</taxon>
        <taxon>Tracheophyta</taxon>
        <taxon>Spermatophyta</taxon>
        <taxon>Magnoliopsida</taxon>
        <taxon>eudicotyledons</taxon>
        <taxon>Gunneridae</taxon>
        <taxon>Pentapetalae</taxon>
        <taxon>asterids</taxon>
        <taxon>lamiids</taxon>
        <taxon>Solanales</taxon>
        <taxon>Convolvulaceae</taxon>
        <taxon>Cuscuteae</taxon>
        <taxon>Cuscuta</taxon>
        <taxon>Cuscuta subgen. Grammica</taxon>
        <taxon>Cuscuta sect. Cleistogrammica</taxon>
    </lineage>
</organism>
<protein>
    <submittedName>
        <fullName evidence="1">Uncharacterized protein</fullName>
    </submittedName>
</protein>
<keyword evidence="2" id="KW-1185">Reference proteome</keyword>
<evidence type="ECO:0000313" key="1">
    <source>
        <dbReference type="EMBL" id="VFQ65642.1"/>
    </source>
</evidence>
<accession>A0A484KUC9</accession>